<reference evidence="2 3" key="1">
    <citation type="submission" date="2024-01" db="EMBL/GenBank/DDBJ databases">
        <authorList>
            <person name="Allen C."/>
            <person name="Tagirdzhanova G."/>
        </authorList>
    </citation>
    <scope>NUCLEOTIDE SEQUENCE [LARGE SCALE GENOMIC DNA]</scope>
</reference>
<feature type="region of interest" description="Disordered" evidence="1">
    <location>
        <begin position="161"/>
        <end position="220"/>
    </location>
</feature>
<evidence type="ECO:0000313" key="2">
    <source>
        <dbReference type="EMBL" id="CAK7232685.1"/>
    </source>
</evidence>
<proteinExistence type="predicted"/>
<comment type="caution">
    <text evidence="2">The sequence shown here is derived from an EMBL/GenBank/DDBJ whole genome shotgun (WGS) entry which is preliminary data.</text>
</comment>
<protein>
    <recommendedName>
        <fullName evidence="4">Glucan 4-alpha-glucosidase</fullName>
    </recommendedName>
</protein>
<organism evidence="2 3">
    <name type="scientific">Sporothrix eucalyptigena</name>
    <dbReference type="NCBI Taxonomy" id="1812306"/>
    <lineage>
        <taxon>Eukaryota</taxon>
        <taxon>Fungi</taxon>
        <taxon>Dikarya</taxon>
        <taxon>Ascomycota</taxon>
        <taxon>Pezizomycotina</taxon>
        <taxon>Sordariomycetes</taxon>
        <taxon>Sordariomycetidae</taxon>
        <taxon>Ophiostomatales</taxon>
        <taxon>Ophiostomataceae</taxon>
        <taxon>Sporothrix</taxon>
    </lineage>
</organism>
<feature type="region of interest" description="Disordered" evidence="1">
    <location>
        <begin position="516"/>
        <end position="558"/>
    </location>
</feature>
<name>A0ABP0CNW1_9PEZI</name>
<gene>
    <name evidence="2" type="ORF">SEUCBS140593_008344</name>
</gene>
<feature type="compositionally biased region" description="Low complexity" evidence="1">
    <location>
        <begin position="206"/>
        <end position="220"/>
    </location>
</feature>
<sequence>MSNLTPPKRPRLSLQIKALSTGPSIRTSRTLAAVVNPRSPTSFNTLSNVYSTAVDRSVSTPVPVTAEPVTAINMNTKGLPQLPRLQMPNSAMERGAHTPYVTTQFPETPLTARPMSPAVAMDITFPSTMTATPPLSAGPVDPKTTQSQVFCFSPDDIQRHNSFQGANEPEFFITSKDGSSTEDLDTAIPDSCSESSFAGSETVDTPFPSDLQSSPLQLQSAAASHRRTTAPAIMMAKRPAPYVHPRALHSILRNSPLPPFTALSPTSTRRQSQRLLEKASRHVMYNSPLTQTITTNLYTKSHIDLLCEEASPFSSPMTSTPSGNDSDTVLDLTLAYTGNETRDGGTTPGPFEEMRRRMAGLGTSSASNSTATTPISPGGIRKRKQPRKDRKRRWVWTLGQDEEEEATLSGAMAALKAAQKAEAAAAAAAAAAASATAIDSATTTMEAEATAAGVTETLVAPQKAESDWDLKTPLAQQSTPLTVGVTQIPQDVEMQDSVVEPATGTYSPSAIAAATATAAITTTPPRPKDARKRKSTPTPYATDSENESGLDDDSEDSMSVAHGVDVDMQTPTTALGHHLQGAWLLAATVNAGRNSMGPAGWADVQ</sequence>
<dbReference type="EMBL" id="CAWUHD010000114">
    <property type="protein sequence ID" value="CAK7232685.1"/>
    <property type="molecule type" value="Genomic_DNA"/>
</dbReference>
<feature type="compositionally biased region" description="Acidic residues" evidence="1">
    <location>
        <begin position="544"/>
        <end position="556"/>
    </location>
</feature>
<dbReference type="Proteomes" id="UP001642482">
    <property type="component" value="Unassembled WGS sequence"/>
</dbReference>
<feature type="compositionally biased region" description="Low complexity" evidence="1">
    <location>
        <begin position="363"/>
        <end position="373"/>
    </location>
</feature>
<evidence type="ECO:0000313" key="3">
    <source>
        <dbReference type="Proteomes" id="UP001642482"/>
    </source>
</evidence>
<keyword evidence="3" id="KW-1185">Reference proteome</keyword>
<feature type="compositionally biased region" description="Polar residues" evidence="1">
    <location>
        <begin position="192"/>
        <end position="203"/>
    </location>
</feature>
<accession>A0ABP0CNW1</accession>
<feature type="compositionally biased region" description="Basic residues" evidence="1">
    <location>
        <begin position="380"/>
        <end position="393"/>
    </location>
</feature>
<evidence type="ECO:0000256" key="1">
    <source>
        <dbReference type="SAM" id="MobiDB-lite"/>
    </source>
</evidence>
<evidence type="ECO:0008006" key="4">
    <source>
        <dbReference type="Google" id="ProtNLM"/>
    </source>
</evidence>
<feature type="region of interest" description="Disordered" evidence="1">
    <location>
        <begin position="361"/>
        <end position="393"/>
    </location>
</feature>